<reference evidence="1 2" key="1">
    <citation type="submission" date="2018-05" db="EMBL/GenBank/DDBJ databases">
        <title>Paenibacillus flagellatus sp. nov., isolated from selenium mineral soil.</title>
        <authorList>
            <person name="Dai X."/>
        </authorList>
    </citation>
    <scope>NUCLEOTIDE SEQUENCE [LARGE SCALE GENOMIC DNA]</scope>
    <source>
        <strain evidence="1 2">DXL2</strain>
    </source>
</reference>
<evidence type="ECO:0000313" key="1">
    <source>
        <dbReference type="EMBL" id="PYI54511.1"/>
    </source>
</evidence>
<proteinExistence type="predicted"/>
<dbReference type="OrthoDB" id="2623617at2"/>
<dbReference type="RefSeq" id="WP_146250209.1">
    <property type="nucleotide sequence ID" value="NZ_QJVJ01000005.1"/>
</dbReference>
<organism evidence="1 2">
    <name type="scientific">Paenibacillus flagellatus</name>
    <dbReference type="NCBI Taxonomy" id="2211139"/>
    <lineage>
        <taxon>Bacteria</taxon>
        <taxon>Bacillati</taxon>
        <taxon>Bacillota</taxon>
        <taxon>Bacilli</taxon>
        <taxon>Bacillales</taxon>
        <taxon>Paenibacillaceae</taxon>
        <taxon>Paenibacillus</taxon>
    </lineage>
</organism>
<dbReference type="EMBL" id="QJVJ01000005">
    <property type="protein sequence ID" value="PYI54511.1"/>
    <property type="molecule type" value="Genomic_DNA"/>
</dbReference>
<accession>A0A2V5K598</accession>
<sequence length="102" mass="11438">MIKQTAEAGSPVSFPIDSGSARRAPAIDDLQYEENIRSLAVALFTERETIVTVWGDGEDQSIQGRITKLDKERRRIKIENAAEYSWIDFADVIGIELLVDRA</sequence>
<dbReference type="Pfam" id="PF08863">
    <property type="entry name" value="YolD"/>
    <property type="match status" value="1"/>
</dbReference>
<dbReference type="Proteomes" id="UP000247476">
    <property type="component" value="Unassembled WGS sequence"/>
</dbReference>
<evidence type="ECO:0008006" key="3">
    <source>
        <dbReference type="Google" id="ProtNLM"/>
    </source>
</evidence>
<gene>
    <name evidence="1" type="ORF">DLM86_13680</name>
</gene>
<name>A0A2V5K598_9BACL</name>
<protein>
    <recommendedName>
        <fullName evidence="3">YolD-like family protein</fullName>
    </recommendedName>
</protein>
<evidence type="ECO:0000313" key="2">
    <source>
        <dbReference type="Proteomes" id="UP000247476"/>
    </source>
</evidence>
<keyword evidence="2" id="KW-1185">Reference proteome</keyword>
<comment type="caution">
    <text evidence="1">The sequence shown here is derived from an EMBL/GenBank/DDBJ whole genome shotgun (WGS) entry which is preliminary data.</text>
</comment>
<dbReference type="AlphaFoldDB" id="A0A2V5K598"/>
<dbReference type="InterPro" id="IPR014962">
    <property type="entry name" value="YolD"/>
</dbReference>